<gene>
    <name evidence="2" type="ORF">B456_010G150600</name>
</gene>
<keyword evidence="3" id="KW-1185">Reference proteome</keyword>
<evidence type="ECO:0000313" key="2">
    <source>
        <dbReference type="EMBL" id="KJB66657.1"/>
    </source>
</evidence>
<organism evidence="2 3">
    <name type="scientific">Gossypium raimondii</name>
    <name type="common">Peruvian cotton</name>
    <name type="synonym">Gossypium klotzschianum subsp. raimondii</name>
    <dbReference type="NCBI Taxonomy" id="29730"/>
    <lineage>
        <taxon>Eukaryota</taxon>
        <taxon>Viridiplantae</taxon>
        <taxon>Streptophyta</taxon>
        <taxon>Embryophyta</taxon>
        <taxon>Tracheophyta</taxon>
        <taxon>Spermatophyta</taxon>
        <taxon>Magnoliopsida</taxon>
        <taxon>eudicotyledons</taxon>
        <taxon>Gunneridae</taxon>
        <taxon>Pentapetalae</taxon>
        <taxon>rosids</taxon>
        <taxon>malvids</taxon>
        <taxon>Malvales</taxon>
        <taxon>Malvaceae</taxon>
        <taxon>Malvoideae</taxon>
        <taxon>Gossypium</taxon>
    </lineage>
</organism>
<name>A0A0D2R8A1_GOSRA</name>
<proteinExistence type="predicted"/>
<feature type="region of interest" description="Disordered" evidence="1">
    <location>
        <begin position="1"/>
        <end position="28"/>
    </location>
</feature>
<feature type="compositionally biased region" description="Polar residues" evidence="1">
    <location>
        <begin position="69"/>
        <end position="81"/>
    </location>
</feature>
<feature type="compositionally biased region" description="Polar residues" evidence="1">
    <location>
        <begin position="89"/>
        <end position="99"/>
    </location>
</feature>
<dbReference type="AlphaFoldDB" id="A0A0D2R8A1"/>
<dbReference type="Gramene" id="KJB66657">
    <property type="protein sequence ID" value="KJB66657"/>
    <property type="gene ID" value="B456_010G150600"/>
</dbReference>
<sequence length="114" mass="12818">MATTAYRSEVHSSAPFRTRPAQPCHRSSMRSSCSFSPSSYIAASENQAKRGLLHFYEFRARKAFFFSFPQDSKPSDYTLNPPNRPWHLTNPTSSPNNQGSHLHISLSSPLSTLN</sequence>
<protein>
    <submittedName>
        <fullName evidence="2">Uncharacterized protein</fullName>
    </submittedName>
</protein>
<evidence type="ECO:0000256" key="1">
    <source>
        <dbReference type="SAM" id="MobiDB-lite"/>
    </source>
</evidence>
<feature type="compositionally biased region" description="Low complexity" evidence="1">
    <location>
        <begin position="100"/>
        <end position="114"/>
    </location>
</feature>
<reference evidence="2 3" key="1">
    <citation type="journal article" date="2012" name="Nature">
        <title>Repeated polyploidization of Gossypium genomes and the evolution of spinnable cotton fibres.</title>
        <authorList>
            <person name="Paterson A.H."/>
            <person name="Wendel J.F."/>
            <person name="Gundlach H."/>
            <person name="Guo H."/>
            <person name="Jenkins J."/>
            <person name="Jin D."/>
            <person name="Llewellyn D."/>
            <person name="Showmaker K.C."/>
            <person name="Shu S."/>
            <person name="Udall J."/>
            <person name="Yoo M.J."/>
            <person name="Byers R."/>
            <person name="Chen W."/>
            <person name="Doron-Faigenboim A."/>
            <person name="Duke M.V."/>
            <person name="Gong L."/>
            <person name="Grimwood J."/>
            <person name="Grover C."/>
            <person name="Grupp K."/>
            <person name="Hu G."/>
            <person name="Lee T.H."/>
            <person name="Li J."/>
            <person name="Lin L."/>
            <person name="Liu T."/>
            <person name="Marler B.S."/>
            <person name="Page J.T."/>
            <person name="Roberts A.W."/>
            <person name="Romanel E."/>
            <person name="Sanders W.S."/>
            <person name="Szadkowski E."/>
            <person name="Tan X."/>
            <person name="Tang H."/>
            <person name="Xu C."/>
            <person name="Wang J."/>
            <person name="Wang Z."/>
            <person name="Zhang D."/>
            <person name="Zhang L."/>
            <person name="Ashrafi H."/>
            <person name="Bedon F."/>
            <person name="Bowers J.E."/>
            <person name="Brubaker C.L."/>
            <person name="Chee P.W."/>
            <person name="Das S."/>
            <person name="Gingle A.R."/>
            <person name="Haigler C.H."/>
            <person name="Harker D."/>
            <person name="Hoffmann L.V."/>
            <person name="Hovav R."/>
            <person name="Jones D.C."/>
            <person name="Lemke C."/>
            <person name="Mansoor S."/>
            <person name="ur Rahman M."/>
            <person name="Rainville L.N."/>
            <person name="Rambani A."/>
            <person name="Reddy U.K."/>
            <person name="Rong J.K."/>
            <person name="Saranga Y."/>
            <person name="Scheffler B.E."/>
            <person name="Scheffler J.A."/>
            <person name="Stelly D.M."/>
            <person name="Triplett B.A."/>
            <person name="Van Deynze A."/>
            <person name="Vaslin M.F."/>
            <person name="Waghmare V.N."/>
            <person name="Walford S.A."/>
            <person name="Wright R.J."/>
            <person name="Zaki E.A."/>
            <person name="Zhang T."/>
            <person name="Dennis E.S."/>
            <person name="Mayer K.F."/>
            <person name="Peterson D.G."/>
            <person name="Rokhsar D.S."/>
            <person name="Wang X."/>
            <person name="Schmutz J."/>
        </authorList>
    </citation>
    <scope>NUCLEOTIDE SEQUENCE [LARGE SCALE GENOMIC DNA]</scope>
</reference>
<dbReference type="EMBL" id="CM001749">
    <property type="protein sequence ID" value="KJB66657.1"/>
    <property type="molecule type" value="Genomic_DNA"/>
</dbReference>
<feature type="region of interest" description="Disordered" evidence="1">
    <location>
        <begin position="69"/>
        <end position="114"/>
    </location>
</feature>
<dbReference type="Proteomes" id="UP000032304">
    <property type="component" value="Chromosome 10"/>
</dbReference>
<accession>A0A0D2R8A1</accession>
<evidence type="ECO:0000313" key="3">
    <source>
        <dbReference type="Proteomes" id="UP000032304"/>
    </source>
</evidence>